<dbReference type="Proteomes" id="UP000472260">
    <property type="component" value="Unassembled WGS sequence"/>
</dbReference>
<dbReference type="AlphaFoldDB" id="A0A671PXH9"/>
<keyword evidence="2" id="KW-1185">Reference proteome</keyword>
<reference evidence="1" key="1">
    <citation type="submission" date="2025-08" db="UniProtKB">
        <authorList>
            <consortium name="Ensembl"/>
        </authorList>
    </citation>
    <scope>IDENTIFICATION</scope>
</reference>
<organism evidence="1 2">
    <name type="scientific">Sinocyclocheilus anshuiensis</name>
    <dbReference type="NCBI Taxonomy" id="1608454"/>
    <lineage>
        <taxon>Eukaryota</taxon>
        <taxon>Metazoa</taxon>
        <taxon>Chordata</taxon>
        <taxon>Craniata</taxon>
        <taxon>Vertebrata</taxon>
        <taxon>Euteleostomi</taxon>
        <taxon>Actinopterygii</taxon>
        <taxon>Neopterygii</taxon>
        <taxon>Teleostei</taxon>
        <taxon>Ostariophysi</taxon>
        <taxon>Cypriniformes</taxon>
        <taxon>Cyprinidae</taxon>
        <taxon>Cyprininae</taxon>
        <taxon>Sinocyclocheilus</taxon>
    </lineage>
</organism>
<accession>A0A671PXH9</accession>
<evidence type="ECO:0000313" key="2">
    <source>
        <dbReference type="Proteomes" id="UP000472260"/>
    </source>
</evidence>
<evidence type="ECO:0000313" key="1">
    <source>
        <dbReference type="Ensembl" id="ENSSANP00000063963.1"/>
    </source>
</evidence>
<name>A0A671PXH9_9TELE</name>
<dbReference type="Ensembl" id="ENSSANT00000068007.1">
    <property type="protein sequence ID" value="ENSSANP00000063963.1"/>
    <property type="gene ID" value="ENSSANG00000031913.1"/>
</dbReference>
<sequence>PDALRKSLQPPPIRPSAFASPMAKPVTYSGETAACSGFLLQCSLYFELQPHQFVNDRAKIAEALWNSHSPLVRSYDAFVDHFCEVFGKTTSAVSVHDELF</sequence>
<protein>
    <submittedName>
        <fullName evidence="1">Uncharacterized protein</fullName>
    </submittedName>
</protein>
<proteinExistence type="predicted"/>
<reference evidence="1" key="2">
    <citation type="submission" date="2025-09" db="UniProtKB">
        <authorList>
            <consortium name="Ensembl"/>
        </authorList>
    </citation>
    <scope>IDENTIFICATION</scope>
</reference>